<dbReference type="InterPro" id="IPR001506">
    <property type="entry name" value="Peptidase_M12A"/>
</dbReference>
<dbReference type="GO" id="GO:0006508">
    <property type="term" value="P:proteolysis"/>
    <property type="evidence" value="ECO:0007669"/>
    <property type="project" value="UniProtKB-KW"/>
</dbReference>
<dbReference type="Gene3D" id="3.40.390.10">
    <property type="entry name" value="Collagenase (Catalytic Domain)"/>
    <property type="match status" value="1"/>
</dbReference>
<dbReference type="EC" id="3.4.24.-" evidence="13"/>
<dbReference type="Gene3D" id="1.10.10.1940">
    <property type="match status" value="1"/>
</dbReference>
<comment type="cofactor">
    <cofactor evidence="12 13">
        <name>Zn(2+)</name>
        <dbReference type="ChEBI" id="CHEBI:29105"/>
    </cofactor>
    <text evidence="12 13">Binds 1 zinc ion per subunit.</text>
</comment>
<comment type="function">
    <text evidence="1">Metalloprotease.</text>
</comment>
<evidence type="ECO:0000256" key="4">
    <source>
        <dbReference type="ARBA" id="ARBA00022729"/>
    </source>
</evidence>
<dbReference type="InterPro" id="IPR034035">
    <property type="entry name" value="Astacin-like_dom"/>
</dbReference>
<keyword evidence="2 12" id="KW-0645">Protease</keyword>
<dbReference type="InterPro" id="IPR024079">
    <property type="entry name" value="MetalloPept_cat_dom_sf"/>
</dbReference>
<keyword evidence="17" id="KW-1185">Reference proteome</keyword>
<evidence type="ECO:0000313" key="17">
    <source>
        <dbReference type="Proteomes" id="UP000594262"/>
    </source>
</evidence>
<dbReference type="PRINTS" id="PR00480">
    <property type="entry name" value="ASTACIN"/>
</dbReference>
<feature type="binding site" evidence="12">
    <location>
        <position position="182"/>
    </location>
    <ligand>
        <name>Zn(2+)</name>
        <dbReference type="ChEBI" id="CHEBI:29105"/>
        <note>catalytic</note>
    </ligand>
</feature>
<dbReference type="CDD" id="cd04280">
    <property type="entry name" value="ZnMc_astacin_like"/>
    <property type="match status" value="1"/>
</dbReference>
<keyword evidence="5 12" id="KW-0378">Hydrolase</keyword>
<dbReference type="GeneID" id="136802226"/>
<feature type="binding site" evidence="12">
    <location>
        <position position="176"/>
    </location>
    <ligand>
        <name>Zn(2+)</name>
        <dbReference type="ChEBI" id="CHEBI:29105"/>
        <note>catalytic</note>
    </ligand>
</feature>
<dbReference type="SMART" id="SM00235">
    <property type="entry name" value="ZnMc"/>
    <property type="match status" value="1"/>
</dbReference>
<evidence type="ECO:0000256" key="8">
    <source>
        <dbReference type="ARBA" id="ARBA00023145"/>
    </source>
</evidence>
<evidence type="ECO:0000256" key="11">
    <source>
        <dbReference type="PROSITE-ProRule" id="PRU01005"/>
    </source>
</evidence>
<dbReference type="InterPro" id="IPR006026">
    <property type="entry name" value="Peptidase_Metallo"/>
</dbReference>
<dbReference type="SUPFAM" id="SSF55486">
    <property type="entry name" value="Metalloproteases ('zincins'), catalytic domain"/>
    <property type="match status" value="1"/>
</dbReference>
<dbReference type="SMART" id="SM00254">
    <property type="entry name" value="ShKT"/>
    <property type="match status" value="2"/>
</dbReference>
<dbReference type="Pfam" id="PF01549">
    <property type="entry name" value="ShK"/>
    <property type="match status" value="2"/>
</dbReference>
<evidence type="ECO:0000259" key="14">
    <source>
        <dbReference type="PROSITE" id="PS51670"/>
    </source>
</evidence>
<evidence type="ECO:0000256" key="10">
    <source>
        <dbReference type="ARBA" id="ARBA00023180"/>
    </source>
</evidence>
<evidence type="ECO:0000256" key="2">
    <source>
        <dbReference type="ARBA" id="ARBA00022670"/>
    </source>
</evidence>
<feature type="domain" description="Peptidase M12A" evidence="15">
    <location>
        <begin position="85"/>
        <end position="275"/>
    </location>
</feature>
<dbReference type="FunFam" id="3.40.390.10:FF:000015">
    <property type="entry name" value="Meprin A subunit"/>
    <property type="match status" value="1"/>
</dbReference>
<dbReference type="Proteomes" id="UP000594262">
    <property type="component" value="Unplaced"/>
</dbReference>
<dbReference type="AlphaFoldDB" id="A0A7M5X9R2"/>
<evidence type="ECO:0000256" key="3">
    <source>
        <dbReference type="ARBA" id="ARBA00022723"/>
    </source>
</evidence>
<dbReference type="RefSeq" id="XP_066915044.1">
    <property type="nucleotide sequence ID" value="XM_067058943.1"/>
</dbReference>
<dbReference type="GO" id="GO:0004222">
    <property type="term" value="F:metalloendopeptidase activity"/>
    <property type="evidence" value="ECO:0007669"/>
    <property type="project" value="UniProtKB-UniRule"/>
</dbReference>
<accession>A0A7M5X9R2</accession>
<evidence type="ECO:0000259" key="15">
    <source>
        <dbReference type="PROSITE" id="PS51864"/>
    </source>
</evidence>
<feature type="active site" evidence="12">
    <location>
        <position position="173"/>
    </location>
</feature>
<evidence type="ECO:0000256" key="7">
    <source>
        <dbReference type="ARBA" id="ARBA00023049"/>
    </source>
</evidence>
<feature type="signal peptide" evidence="13">
    <location>
        <begin position="1"/>
        <end position="17"/>
    </location>
</feature>
<dbReference type="GO" id="GO:0008270">
    <property type="term" value="F:zinc ion binding"/>
    <property type="evidence" value="ECO:0007669"/>
    <property type="project" value="UniProtKB-UniRule"/>
</dbReference>
<comment type="caution">
    <text evidence="11">Lacks conserved residue(s) required for the propagation of feature annotation.</text>
</comment>
<feature type="domain" description="ShKT" evidence="14">
    <location>
        <begin position="286"/>
        <end position="321"/>
    </location>
</feature>
<keyword evidence="6 12" id="KW-0862">Zinc</keyword>
<evidence type="ECO:0000256" key="1">
    <source>
        <dbReference type="ARBA" id="ARBA00002657"/>
    </source>
</evidence>
<keyword evidence="7 12" id="KW-0482">Metalloprotease</keyword>
<dbReference type="OrthoDB" id="6021569at2759"/>
<evidence type="ECO:0000313" key="16">
    <source>
        <dbReference type="EnsemblMetazoa" id="CLYHEMP020042.1"/>
    </source>
</evidence>
<organism evidence="16 17">
    <name type="scientific">Clytia hemisphaerica</name>
    <dbReference type="NCBI Taxonomy" id="252671"/>
    <lineage>
        <taxon>Eukaryota</taxon>
        <taxon>Metazoa</taxon>
        <taxon>Cnidaria</taxon>
        <taxon>Hydrozoa</taxon>
        <taxon>Hydroidolina</taxon>
        <taxon>Leptothecata</taxon>
        <taxon>Obeliida</taxon>
        <taxon>Clytiidae</taxon>
        <taxon>Clytia</taxon>
    </lineage>
</organism>
<keyword evidence="8" id="KW-0865">Zymogen</keyword>
<dbReference type="Pfam" id="PF01400">
    <property type="entry name" value="Astacin"/>
    <property type="match status" value="1"/>
</dbReference>
<evidence type="ECO:0000256" key="6">
    <source>
        <dbReference type="ARBA" id="ARBA00022833"/>
    </source>
</evidence>
<evidence type="ECO:0000256" key="12">
    <source>
        <dbReference type="PROSITE-ProRule" id="PRU01211"/>
    </source>
</evidence>
<protein>
    <recommendedName>
        <fullName evidence="13">Metalloendopeptidase</fullName>
        <ecNumber evidence="13">3.4.24.-</ecNumber>
    </recommendedName>
</protein>
<name>A0A7M5X9R2_9CNID</name>
<dbReference type="InterPro" id="IPR003582">
    <property type="entry name" value="ShKT_dom"/>
</dbReference>
<dbReference type="PROSITE" id="PS51864">
    <property type="entry name" value="ASTACIN"/>
    <property type="match status" value="1"/>
</dbReference>
<reference evidence="16" key="1">
    <citation type="submission" date="2021-01" db="UniProtKB">
        <authorList>
            <consortium name="EnsemblMetazoa"/>
        </authorList>
    </citation>
    <scope>IDENTIFICATION</scope>
</reference>
<proteinExistence type="predicted"/>
<keyword evidence="4 13" id="KW-0732">Signal</keyword>
<dbReference type="EnsemblMetazoa" id="CLYHEMT020042.1">
    <property type="protein sequence ID" value="CLYHEMP020042.1"/>
    <property type="gene ID" value="CLYHEMG020042"/>
</dbReference>
<sequence>MKIVCLCVLAFAAFANGRPDGNSHADILTINQKMFEKAEKAVSGFSSNSNIKERDMLEGDIVLTPKLRTYLDNQRSGAQISPFDAAVRSKWPNARIPFTYNRLSSDYRKAVNEAIAEYNQKTCIRFVPKTSRDKSWIEFMHGGGCYSMIGRVGGKQQISLGNGCGSKGVAIHEMMHALGFFHEQSRRDRDEYVSIQWQYIPGNIRYNFEKYRHGQADTLGAPYDKKSIMHYSNKAFSINGKPTIVSRSDRNEILGQRDGLSVIDIKQLRKLYQCKGEEKVVITEECKDKHELCPTLAKERLCTVTVSDWVKDNCQKSCDTCPTPAPQKPSCVPNERAKHCGQWKRQGYCDPTSKYSSWMGKNCKACGKCI</sequence>
<evidence type="ECO:0000256" key="13">
    <source>
        <dbReference type="RuleBase" id="RU361183"/>
    </source>
</evidence>
<keyword evidence="10" id="KW-0325">Glycoprotein</keyword>
<dbReference type="PANTHER" id="PTHR10127:SF850">
    <property type="entry name" value="METALLOENDOPEPTIDASE"/>
    <property type="match status" value="1"/>
</dbReference>
<keyword evidence="9" id="KW-1015">Disulfide bond</keyword>
<feature type="binding site" evidence="12">
    <location>
        <position position="172"/>
    </location>
    <ligand>
        <name>Zn(2+)</name>
        <dbReference type="ChEBI" id="CHEBI:29105"/>
        <note>catalytic</note>
    </ligand>
</feature>
<dbReference type="PANTHER" id="PTHR10127">
    <property type="entry name" value="DISCOIDIN, CUB, EGF, LAMININ , AND ZINC METALLOPROTEASE DOMAIN CONTAINING"/>
    <property type="match status" value="1"/>
</dbReference>
<keyword evidence="3 12" id="KW-0479">Metal-binding</keyword>
<feature type="chain" id="PRO_5029935767" description="Metalloendopeptidase" evidence="13">
    <location>
        <begin position="18"/>
        <end position="370"/>
    </location>
</feature>
<evidence type="ECO:0000256" key="5">
    <source>
        <dbReference type="ARBA" id="ARBA00022801"/>
    </source>
</evidence>
<dbReference type="PROSITE" id="PS51670">
    <property type="entry name" value="SHKT"/>
    <property type="match status" value="1"/>
</dbReference>
<evidence type="ECO:0000256" key="9">
    <source>
        <dbReference type="ARBA" id="ARBA00023157"/>
    </source>
</evidence>